<evidence type="ECO:0000256" key="1">
    <source>
        <dbReference type="SAM" id="MobiDB-lite"/>
    </source>
</evidence>
<name>A0ABV2IWD8_9HYPH</name>
<dbReference type="EMBL" id="JBEPMB010000001">
    <property type="protein sequence ID" value="MET3612110.1"/>
    <property type="molecule type" value="Genomic_DNA"/>
</dbReference>
<gene>
    <name evidence="2" type="ORF">ABID16_000415</name>
</gene>
<proteinExistence type="predicted"/>
<keyword evidence="3" id="KW-1185">Reference proteome</keyword>
<feature type="region of interest" description="Disordered" evidence="1">
    <location>
        <begin position="109"/>
        <end position="150"/>
    </location>
</feature>
<dbReference type="RefSeq" id="WP_354554696.1">
    <property type="nucleotide sequence ID" value="NZ_JBEPMB010000001.1"/>
</dbReference>
<protein>
    <recommendedName>
        <fullName evidence="4">Secreted (Periplasmic) protein</fullName>
    </recommendedName>
</protein>
<evidence type="ECO:0000313" key="3">
    <source>
        <dbReference type="Proteomes" id="UP001549047"/>
    </source>
</evidence>
<evidence type="ECO:0000313" key="2">
    <source>
        <dbReference type="EMBL" id="MET3612110.1"/>
    </source>
</evidence>
<accession>A0ABV2IWD8</accession>
<comment type="caution">
    <text evidence="2">The sequence shown here is derived from an EMBL/GenBank/DDBJ whole genome shotgun (WGS) entry which is preliminary data.</text>
</comment>
<organism evidence="2 3">
    <name type="scientific">Rhizobium aquaticum</name>
    <dbReference type="NCBI Taxonomy" id="1549636"/>
    <lineage>
        <taxon>Bacteria</taxon>
        <taxon>Pseudomonadati</taxon>
        <taxon>Pseudomonadota</taxon>
        <taxon>Alphaproteobacteria</taxon>
        <taxon>Hyphomicrobiales</taxon>
        <taxon>Rhizobiaceae</taxon>
        <taxon>Rhizobium/Agrobacterium group</taxon>
        <taxon>Rhizobium</taxon>
    </lineage>
</organism>
<dbReference type="Proteomes" id="UP001549047">
    <property type="component" value="Unassembled WGS sequence"/>
</dbReference>
<sequence>MFRTFDIFLIVIMTVAATITYSIKHKAEGVLEDVHKLDAEIKLEKDTIDLLKADWALATQPNRLARLADTFKGDLKLQLTDSNQIIRPKELPMMKADVGLADAEAAGLAPDARKTDEVVRSAPARNDTAKASIPTPMSKPDSIKTGSVKH</sequence>
<reference evidence="2 3" key="1">
    <citation type="submission" date="2024-06" db="EMBL/GenBank/DDBJ databases">
        <title>Genomic Encyclopedia of Type Strains, Phase IV (KMG-IV): sequencing the most valuable type-strain genomes for metagenomic binning, comparative biology and taxonomic classification.</title>
        <authorList>
            <person name="Goeker M."/>
        </authorList>
    </citation>
    <scope>NUCLEOTIDE SEQUENCE [LARGE SCALE GENOMIC DNA]</scope>
    <source>
        <strain evidence="2 3">DSM 29780</strain>
    </source>
</reference>
<evidence type="ECO:0008006" key="4">
    <source>
        <dbReference type="Google" id="ProtNLM"/>
    </source>
</evidence>